<evidence type="ECO:0000256" key="2">
    <source>
        <dbReference type="SAM" id="Phobius"/>
    </source>
</evidence>
<accession>A0AAT9FG69</accession>
<feature type="transmembrane region" description="Helical" evidence="2">
    <location>
        <begin position="72"/>
        <end position="93"/>
    </location>
</feature>
<feature type="compositionally biased region" description="Basic and acidic residues" evidence="1">
    <location>
        <begin position="8"/>
        <end position="25"/>
    </location>
</feature>
<sequence length="140" mass="15342">MHPVPPKDSSDDLKDDFSLEQRHPPSESLPNDPATSAKTFFRFIIWISPGPGGLMVLAGINQFFPMSFAPNLLLFAVFTMFIGACDAFFVPGIQNKDGTPMLQPILEHSCKFTFLQILVAPVTMIVLSFGFCAIASFANV</sequence>
<gene>
    <name evidence="3" type="ORF">NT6N_00180</name>
</gene>
<name>A0AAT9FG69_9BACT</name>
<organism evidence="3">
    <name type="scientific">Oceaniferula spumae</name>
    <dbReference type="NCBI Taxonomy" id="2979115"/>
    <lineage>
        <taxon>Bacteria</taxon>
        <taxon>Pseudomonadati</taxon>
        <taxon>Verrucomicrobiota</taxon>
        <taxon>Verrucomicrobiia</taxon>
        <taxon>Verrucomicrobiales</taxon>
        <taxon>Verrucomicrobiaceae</taxon>
        <taxon>Oceaniferula</taxon>
    </lineage>
</organism>
<evidence type="ECO:0000256" key="1">
    <source>
        <dbReference type="SAM" id="MobiDB-lite"/>
    </source>
</evidence>
<reference evidence="3" key="1">
    <citation type="submission" date="2024-07" db="EMBL/GenBank/DDBJ databases">
        <title>Complete genome sequence of Verrucomicrobiaceae bacterium NT6N.</title>
        <authorList>
            <person name="Huang C."/>
            <person name="Takami H."/>
            <person name="Hamasaki K."/>
        </authorList>
    </citation>
    <scope>NUCLEOTIDE SEQUENCE</scope>
    <source>
        <strain evidence="3">NT6N</strain>
    </source>
</reference>
<protein>
    <submittedName>
        <fullName evidence="3">Uncharacterized protein</fullName>
    </submittedName>
</protein>
<dbReference type="EMBL" id="AP026866">
    <property type="protein sequence ID" value="BDS04978.1"/>
    <property type="molecule type" value="Genomic_DNA"/>
</dbReference>
<keyword evidence="2" id="KW-1133">Transmembrane helix</keyword>
<feature type="transmembrane region" description="Helical" evidence="2">
    <location>
        <begin position="113"/>
        <end position="138"/>
    </location>
</feature>
<keyword evidence="2" id="KW-0812">Transmembrane</keyword>
<proteinExistence type="predicted"/>
<keyword evidence="2" id="KW-0472">Membrane</keyword>
<feature type="transmembrane region" description="Helical" evidence="2">
    <location>
        <begin position="40"/>
        <end position="60"/>
    </location>
</feature>
<evidence type="ECO:0000313" key="3">
    <source>
        <dbReference type="EMBL" id="BDS04978.1"/>
    </source>
</evidence>
<feature type="region of interest" description="Disordered" evidence="1">
    <location>
        <begin position="1"/>
        <end position="33"/>
    </location>
</feature>
<dbReference type="AlphaFoldDB" id="A0AAT9FG69"/>
<dbReference type="KEGG" id="osu:NT6N_00180"/>